<proteinExistence type="inferred from homology"/>
<feature type="binding site" evidence="4">
    <location>
        <position position="272"/>
    </location>
    <ligand>
        <name>(3S)-3-hydroxy-3-methylglutaryl-CoA</name>
        <dbReference type="ChEBI" id="CHEBI:43074"/>
    </ligand>
</feature>
<gene>
    <name evidence="7" type="ORF">FNV44_04535</name>
</gene>
<dbReference type="NCBIfam" id="TIGR01835">
    <property type="entry name" value="HMG-CoA-S_prok"/>
    <property type="match status" value="1"/>
</dbReference>
<dbReference type="EMBL" id="VKID01000001">
    <property type="protein sequence ID" value="TRY00321.1"/>
    <property type="molecule type" value="Genomic_DNA"/>
</dbReference>
<reference evidence="7 8" key="1">
    <citation type="submission" date="2019-07" db="EMBL/GenBank/DDBJ databases">
        <title>Genome sequence of Acholeplasma laidlawii strain with increased resistance to erythromycin.</title>
        <authorList>
            <person name="Medvedeva E.S."/>
            <person name="Baranova N.B."/>
            <person name="Siniagina M.N."/>
            <person name="Mouzykantov A."/>
            <person name="Chernova O.A."/>
            <person name="Chernov V.M."/>
        </authorList>
    </citation>
    <scope>NUCLEOTIDE SEQUENCE [LARGE SCALE GENOMIC DNA]</scope>
    <source>
        <strain evidence="7 8">PG8REry</strain>
    </source>
</reference>
<dbReference type="SUPFAM" id="SSF53901">
    <property type="entry name" value="Thiolase-like"/>
    <property type="match status" value="2"/>
</dbReference>
<sequence>MKIGIHKMSFYVPKFYLDINTLAHARGIDPLKYTNGLLTHKMSVAPFNQDIVTLAANATLNYLTKEDIKAIDLILFTTESGIDYSKSAATHLISILGLRNDVRALEMKQACYATTAALYFAKGHILQHPESKVLVIASDIAKYGLNSSGEPTQGAGAVSMIVSREPNIMVLEDQYGIHSEDIYDFWRPDGLDYAQVDGKFSNEMYKKFFLKTFDNYKMQTKHTLDDFAALTFHIPYPKIGLRSLELVADKANNPSLFENFYTSISYNKYIGNIYTGSLFLSIIALLEQGNLKAGERIGMFGYGSGAVAEFFSAKLVEGYKAHLNKELHEKQLSNRTELDMEKYAVYLTRKVTNDTVLEDDLDVKVQLKSITDYKRNYQNN</sequence>
<dbReference type="Pfam" id="PF08540">
    <property type="entry name" value="HMG_CoA_synt_C"/>
    <property type="match status" value="2"/>
</dbReference>
<dbReference type="CDD" id="cd00827">
    <property type="entry name" value="init_cond_enzymes"/>
    <property type="match status" value="1"/>
</dbReference>
<dbReference type="PANTHER" id="PTHR43323:SF2">
    <property type="entry name" value="HYDROXYMETHYLGLUTARYL-COA SYNTHASE"/>
    <property type="match status" value="1"/>
</dbReference>
<name>A0A553IJB8_ACHLA</name>
<evidence type="ECO:0000256" key="1">
    <source>
        <dbReference type="ARBA" id="ARBA00007061"/>
    </source>
</evidence>
<feature type="active site" description="Acyl-thioester intermediate" evidence="3">
    <location>
        <position position="111"/>
    </location>
</feature>
<protein>
    <submittedName>
        <fullName evidence="7">Hydroxymethylglutaryl-CoA synthase</fullName>
        <ecNumber evidence="7">2.3.3.10</ecNumber>
    </submittedName>
</protein>
<feature type="binding site" evidence="4">
    <location>
        <position position="29"/>
    </location>
    <ligand>
        <name>(3S)-3-hydroxy-3-methylglutaryl-CoA</name>
        <dbReference type="ChEBI" id="CHEBI:43074"/>
    </ligand>
</feature>
<keyword evidence="2 7" id="KW-0808">Transferase</keyword>
<dbReference type="Gene3D" id="3.40.47.10">
    <property type="match status" value="2"/>
</dbReference>
<feature type="domain" description="Hydroxymethylglutaryl-coenzyme A synthase C-terminal" evidence="6">
    <location>
        <begin position="175"/>
        <end position="245"/>
    </location>
</feature>
<dbReference type="GeneID" id="41338415"/>
<dbReference type="GO" id="GO:0006084">
    <property type="term" value="P:acetyl-CoA metabolic process"/>
    <property type="evidence" value="ECO:0007669"/>
    <property type="project" value="InterPro"/>
</dbReference>
<feature type="active site" description="Proton donor/acceptor" evidence="3">
    <location>
        <position position="233"/>
    </location>
</feature>
<comment type="caution">
    <text evidence="7">The sequence shown here is derived from an EMBL/GenBank/DDBJ whole genome shotgun (WGS) entry which is preliminary data.</text>
</comment>
<evidence type="ECO:0000256" key="2">
    <source>
        <dbReference type="ARBA" id="ARBA00022679"/>
    </source>
</evidence>
<evidence type="ECO:0000256" key="3">
    <source>
        <dbReference type="PIRSR" id="PIRSR611554-1"/>
    </source>
</evidence>
<dbReference type="OMA" id="DDAYNWI"/>
<feature type="domain" description="Hydroxymethylglutaryl-coenzyme A synthase C-terminal" evidence="6">
    <location>
        <begin position="260"/>
        <end position="349"/>
    </location>
</feature>
<feature type="active site" description="Proton donor/acceptor" evidence="3">
    <location>
        <position position="79"/>
    </location>
</feature>
<keyword evidence="7" id="KW-0012">Acyltransferase</keyword>
<dbReference type="PANTHER" id="PTHR43323">
    <property type="entry name" value="3-HYDROXY-3-METHYLGLUTARYL COENZYME A SYNTHASE"/>
    <property type="match status" value="1"/>
</dbReference>
<dbReference type="InterPro" id="IPR013746">
    <property type="entry name" value="HMG_CoA_synt_C_dom"/>
</dbReference>
<dbReference type="RefSeq" id="WP_012242181.1">
    <property type="nucleotide sequence ID" value="NZ_JACAOE010000001.1"/>
</dbReference>
<dbReference type="InterPro" id="IPR016039">
    <property type="entry name" value="Thiolase-like"/>
</dbReference>
<evidence type="ECO:0000313" key="7">
    <source>
        <dbReference type="EMBL" id="TRY00321.1"/>
    </source>
</evidence>
<organism evidence="7 8">
    <name type="scientific">Acholeplasma laidlawii</name>
    <dbReference type="NCBI Taxonomy" id="2148"/>
    <lineage>
        <taxon>Bacteria</taxon>
        <taxon>Bacillati</taxon>
        <taxon>Mycoplasmatota</taxon>
        <taxon>Mollicutes</taxon>
        <taxon>Acholeplasmatales</taxon>
        <taxon>Acholeplasmataceae</taxon>
        <taxon>Acholeplasma</taxon>
    </lineage>
</organism>
<evidence type="ECO:0000256" key="4">
    <source>
        <dbReference type="PIRSR" id="PIRSR611554-2"/>
    </source>
</evidence>
<dbReference type="GO" id="GO:0004421">
    <property type="term" value="F:hydroxymethylglutaryl-CoA synthase activity"/>
    <property type="evidence" value="ECO:0007669"/>
    <property type="project" value="UniProtKB-EC"/>
</dbReference>
<accession>A0A553IJB8</accession>
<dbReference type="InterPro" id="IPR011554">
    <property type="entry name" value="HMG_CoA_synthase_prok"/>
</dbReference>
<feature type="binding site" evidence="4">
    <location>
        <position position="143"/>
    </location>
    <ligand>
        <name>(3S)-3-hydroxy-3-methylglutaryl-CoA</name>
        <dbReference type="ChEBI" id="CHEBI:43074"/>
    </ligand>
</feature>
<dbReference type="EC" id="2.3.3.10" evidence="7"/>
<comment type="similarity">
    <text evidence="1">Belongs to the thiolase-like superfamily. HMG-CoA synthase family.</text>
</comment>
<dbReference type="InterPro" id="IPR013528">
    <property type="entry name" value="HMG_CoA_synth_N"/>
</dbReference>
<dbReference type="Pfam" id="PF01154">
    <property type="entry name" value="HMG_CoA_synt_N"/>
    <property type="match status" value="1"/>
</dbReference>
<dbReference type="Proteomes" id="UP000315938">
    <property type="component" value="Unassembled WGS sequence"/>
</dbReference>
<evidence type="ECO:0000313" key="8">
    <source>
        <dbReference type="Proteomes" id="UP000315938"/>
    </source>
</evidence>
<dbReference type="AlphaFoldDB" id="A0A553IJB8"/>
<evidence type="ECO:0000259" key="6">
    <source>
        <dbReference type="Pfam" id="PF08540"/>
    </source>
</evidence>
<feature type="domain" description="Hydroxymethylglutaryl-coenzyme A synthase N-terminal" evidence="5">
    <location>
        <begin position="2"/>
        <end position="163"/>
    </location>
</feature>
<evidence type="ECO:0000259" key="5">
    <source>
        <dbReference type="Pfam" id="PF01154"/>
    </source>
</evidence>